<proteinExistence type="predicted"/>
<dbReference type="AlphaFoldDB" id="A0A2T3YTQ8"/>
<evidence type="ECO:0008006" key="3">
    <source>
        <dbReference type="Google" id="ProtNLM"/>
    </source>
</evidence>
<evidence type="ECO:0000313" key="1">
    <source>
        <dbReference type="EMBL" id="PTB35960.1"/>
    </source>
</evidence>
<evidence type="ECO:0000313" key="2">
    <source>
        <dbReference type="Proteomes" id="UP000240493"/>
    </source>
</evidence>
<dbReference type="OrthoDB" id="1577640at2759"/>
<dbReference type="STRING" id="1042311.A0A2T3YTQ8"/>
<reference evidence="1 2" key="1">
    <citation type="submission" date="2016-07" db="EMBL/GenBank/DDBJ databases">
        <title>Multiple horizontal gene transfer events from other fungi enriched the ability of initially mycotrophic Trichoderma (Ascomycota) to feed on dead plant biomass.</title>
        <authorList>
            <consortium name="DOE Joint Genome Institute"/>
            <person name="Aerts A."/>
            <person name="Atanasova L."/>
            <person name="Chenthamara K."/>
            <person name="Zhang J."/>
            <person name="Grujic M."/>
            <person name="Henrissat B."/>
            <person name="Kuo A."/>
            <person name="Salamov A."/>
            <person name="Lipzen A."/>
            <person name="Labutti K."/>
            <person name="Barry K."/>
            <person name="Miao Y."/>
            <person name="Rahimi M.J."/>
            <person name="Shen Q."/>
            <person name="Grigoriev I.V."/>
            <person name="Kubicek C.P."/>
            <person name="Druzhinina I.S."/>
        </authorList>
    </citation>
    <scope>NUCLEOTIDE SEQUENCE [LARGE SCALE GENOMIC DNA]</scope>
    <source>
        <strain evidence="1 2">CBS 433.97</strain>
    </source>
</reference>
<accession>A0A2T3YTQ8</accession>
<name>A0A2T3YTQ8_TRIA4</name>
<sequence length="233" mass="26960">MSDLFNSTNGAMGIISLGLTIAQGLFRIADGIGSAGREVRGYAQEINTFSKLLKYIKAELDSSADVSINIQSLINDVVDICDRVLTPFDHLHKLLSPLLDQFCTCPNKLRQLGLRLQWMFKTKAKLLFYRETLKEQHRILDTILEIIILQRMRRDCNLHHVGYVFIRRHEIYNYLMELYIRHFFLKEQEPGTKEEPDGDVVEHDTCFSKPRQYITRLQRASQRARSLSASTVV</sequence>
<gene>
    <name evidence="1" type="ORF">M441DRAFT_31495</name>
</gene>
<keyword evidence="2" id="KW-1185">Reference proteome</keyword>
<organism evidence="1 2">
    <name type="scientific">Trichoderma asperellum (strain ATCC 204424 / CBS 433.97 / NBRC 101777)</name>
    <dbReference type="NCBI Taxonomy" id="1042311"/>
    <lineage>
        <taxon>Eukaryota</taxon>
        <taxon>Fungi</taxon>
        <taxon>Dikarya</taxon>
        <taxon>Ascomycota</taxon>
        <taxon>Pezizomycotina</taxon>
        <taxon>Sordariomycetes</taxon>
        <taxon>Hypocreomycetidae</taxon>
        <taxon>Hypocreales</taxon>
        <taxon>Hypocreaceae</taxon>
        <taxon>Trichoderma</taxon>
    </lineage>
</organism>
<dbReference type="Proteomes" id="UP000240493">
    <property type="component" value="Unassembled WGS sequence"/>
</dbReference>
<dbReference type="EMBL" id="KZ679272">
    <property type="protein sequence ID" value="PTB35960.1"/>
    <property type="molecule type" value="Genomic_DNA"/>
</dbReference>
<protein>
    <recommendedName>
        <fullName evidence="3">Fungal N-terminal domain-containing protein</fullName>
    </recommendedName>
</protein>